<accession>A0ABW4D5H3</accession>
<dbReference type="Proteomes" id="UP001597189">
    <property type="component" value="Unassembled WGS sequence"/>
</dbReference>
<dbReference type="RefSeq" id="WP_203643754.1">
    <property type="nucleotide sequence ID" value="NZ_BOLN01000003.1"/>
</dbReference>
<evidence type="ECO:0000313" key="1">
    <source>
        <dbReference type="EMBL" id="MFD1455143.1"/>
    </source>
</evidence>
<evidence type="ECO:0000313" key="2">
    <source>
        <dbReference type="Proteomes" id="UP001597189"/>
    </source>
</evidence>
<proteinExistence type="predicted"/>
<dbReference type="EMBL" id="JBHTOD010000003">
    <property type="protein sequence ID" value="MFD1455143.1"/>
    <property type="molecule type" value="Genomic_DNA"/>
</dbReference>
<keyword evidence="2" id="KW-1185">Reference proteome</keyword>
<organism evidence="1 2">
    <name type="scientific">Levilactobacillus lanxiensis</name>
    <dbReference type="NCBI Taxonomy" id="2799568"/>
    <lineage>
        <taxon>Bacteria</taxon>
        <taxon>Bacillati</taxon>
        <taxon>Bacillota</taxon>
        <taxon>Bacilli</taxon>
        <taxon>Lactobacillales</taxon>
        <taxon>Lactobacillaceae</taxon>
        <taxon>Levilactobacillus</taxon>
    </lineage>
</organism>
<reference evidence="2" key="1">
    <citation type="journal article" date="2019" name="Int. J. Syst. Evol. Microbiol.">
        <title>The Global Catalogue of Microorganisms (GCM) 10K type strain sequencing project: providing services to taxonomists for standard genome sequencing and annotation.</title>
        <authorList>
            <consortium name="The Broad Institute Genomics Platform"/>
            <consortium name="The Broad Institute Genome Sequencing Center for Infectious Disease"/>
            <person name="Wu L."/>
            <person name="Ma J."/>
        </authorList>
    </citation>
    <scope>NUCLEOTIDE SEQUENCE [LARGE SCALE GENOMIC DNA]</scope>
    <source>
        <strain evidence="2">CCM 8979</strain>
    </source>
</reference>
<comment type="caution">
    <text evidence="1">The sequence shown here is derived from an EMBL/GenBank/DDBJ whole genome shotgun (WGS) entry which is preliminary data.</text>
</comment>
<sequence length="353" mass="39422">MKNTRGLSISKIVGQLLIIGVTFGVVGAGSVGNKHETVVAQAKSATFHKGGHLWYRGSGKHGMNVEVMPKKVHANSHGSYKIPKNKTSHFRLYTVTGMPVIPAKKTGYAAPAFTGQWDQITTGAWGNDQDFKHLPKIIQKFWGKRYMATSRGDTLVQYQGTPIKTFNLPTVHGTVLKYQTDDGFGGNTIVVPSSQADTDLTKNTVQPLVTAKSFKYMDKQSFYYTWGVADKLQKMAKGYHYPIINAFARTHPKGFKSLWPKNSQWVQNSSDGLADLYYHVDEKTQTVKFSVYPEKPGHYVFKFYIMATDSRGELLEGQSPIEQIGKQEVDITRGKTTTVSENQYDKLLDADSY</sequence>
<name>A0ABW4D5H3_9LACO</name>
<gene>
    <name evidence="1" type="ORF">ACFQ44_05485</name>
</gene>
<protein>
    <submittedName>
        <fullName evidence="1">Uncharacterized protein</fullName>
    </submittedName>
</protein>